<name>A0AAV8ZTV2_9CUCU</name>
<keyword evidence="1" id="KW-0233">DNA recombination</keyword>
<sequence length="121" mass="13767">MAVLTGGKGSKPVAILFPKNIQSLIDIMLSVRSECVPESNEYLFANPKTENRWLSGYHVLKKLAQESGVSNKDLFTSTRLRKQIATVLQVMNIGETEMEQFANFMGHTRKTHEEYYRQVSN</sequence>
<dbReference type="PANTHER" id="PTHR33480">
    <property type="entry name" value="SET DOMAIN-CONTAINING PROTEIN-RELATED"/>
    <property type="match status" value="1"/>
</dbReference>
<evidence type="ECO:0000256" key="1">
    <source>
        <dbReference type="ARBA" id="ARBA00023172"/>
    </source>
</evidence>
<reference evidence="2" key="1">
    <citation type="journal article" date="2023" name="Insect Mol. Biol.">
        <title>Genome sequencing provides insights into the evolution of gene families encoding plant cell wall-degrading enzymes in longhorned beetles.</title>
        <authorList>
            <person name="Shin N.R."/>
            <person name="Okamura Y."/>
            <person name="Kirsch R."/>
            <person name="Pauchet Y."/>
        </authorList>
    </citation>
    <scope>NUCLEOTIDE SEQUENCE</scope>
    <source>
        <strain evidence="2">RBIC_L_NR</strain>
    </source>
</reference>
<evidence type="ECO:0000313" key="3">
    <source>
        <dbReference type="Proteomes" id="UP001162156"/>
    </source>
</evidence>
<dbReference type="GO" id="GO:0003677">
    <property type="term" value="F:DNA binding"/>
    <property type="evidence" value="ECO:0007669"/>
    <property type="project" value="InterPro"/>
</dbReference>
<dbReference type="GO" id="GO:0006310">
    <property type="term" value="P:DNA recombination"/>
    <property type="evidence" value="ECO:0007669"/>
    <property type="project" value="UniProtKB-KW"/>
</dbReference>
<protein>
    <recommendedName>
        <fullName evidence="4">Tyr recombinase domain-containing protein</fullName>
    </recommendedName>
</protein>
<keyword evidence="3" id="KW-1185">Reference proteome</keyword>
<dbReference type="SUPFAM" id="SSF56349">
    <property type="entry name" value="DNA breaking-rejoining enzymes"/>
    <property type="match status" value="1"/>
</dbReference>
<dbReference type="InterPro" id="IPR011010">
    <property type="entry name" value="DNA_brk_join_enz"/>
</dbReference>
<dbReference type="EMBL" id="JANEYF010000650">
    <property type="protein sequence ID" value="KAJ8968797.1"/>
    <property type="molecule type" value="Genomic_DNA"/>
</dbReference>
<evidence type="ECO:0008006" key="4">
    <source>
        <dbReference type="Google" id="ProtNLM"/>
    </source>
</evidence>
<gene>
    <name evidence="2" type="ORF">NQ314_002105</name>
</gene>
<dbReference type="AlphaFoldDB" id="A0AAV8ZTV2"/>
<dbReference type="Gene3D" id="1.10.443.10">
    <property type="entry name" value="Intergrase catalytic core"/>
    <property type="match status" value="1"/>
</dbReference>
<proteinExistence type="predicted"/>
<dbReference type="GO" id="GO:0015074">
    <property type="term" value="P:DNA integration"/>
    <property type="evidence" value="ECO:0007669"/>
    <property type="project" value="InterPro"/>
</dbReference>
<accession>A0AAV8ZTV2</accession>
<comment type="caution">
    <text evidence="2">The sequence shown here is derived from an EMBL/GenBank/DDBJ whole genome shotgun (WGS) entry which is preliminary data.</text>
</comment>
<organism evidence="2 3">
    <name type="scientific">Rhamnusium bicolor</name>
    <dbReference type="NCBI Taxonomy" id="1586634"/>
    <lineage>
        <taxon>Eukaryota</taxon>
        <taxon>Metazoa</taxon>
        <taxon>Ecdysozoa</taxon>
        <taxon>Arthropoda</taxon>
        <taxon>Hexapoda</taxon>
        <taxon>Insecta</taxon>
        <taxon>Pterygota</taxon>
        <taxon>Neoptera</taxon>
        <taxon>Endopterygota</taxon>
        <taxon>Coleoptera</taxon>
        <taxon>Polyphaga</taxon>
        <taxon>Cucujiformia</taxon>
        <taxon>Chrysomeloidea</taxon>
        <taxon>Cerambycidae</taxon>
        <taxon>Lepturinae</taxon>
        <taxon>Rhagiini</taxon>
        <taxon>Rhamnusium</taxon>
    </lineage>
</organism>
<dbReference type="InterPro" id="IPR013762">
    <property type="entry name" value="Integrase-like_cat_sf"/>
</dbReference>
<evidence type="ECO:0000313" key="2">
    <source>
        <dbReference type="EMBL" id="KAJ8968797.1"/>
    </source>
</evidence>
<dbReference type="Proteomes" id="UP001162156">
    <property type="component" value="Unassembled WGS sequence"/>
</dbReference>
<dbReference type="PANTHER" id="PTHR33480:SF1">
    <property type="entry name" value="TYR RECOMBINASE DOMAIN-CONTAINING PROTEIN"/>
    <property type="match status" value="1"/>
</dbReference>